<dbReference type="eggNOG" id="COG3859">
    <property type="taxonomic scope" value="Bacteria"/>
</dbReference>
<dbReference type="EMBL" id="HF563609">
    <property type="protein sequence ID" value="CCP25211.1"/>
    <property type="molecule type" value="Genomic_DNA"/>
</dbReference>
<keyword evidence="1" id="KW-0812">Transmembrane</keyword>
<feature type="transmembrane region" description="Helical" evidence="1">
    <location>
        <begin position="172"/>
        <end position="196"/>
    </location>
</feature>
<dbReference type="HOGENOM" id="CLU_090959_0_0_9"/>
<organism evidence="2 3">
    <name type="scientific">Tepidanaerobacter acetatoxydans (strain DSM 21804 / JCM 16047 / Re1)</name>
    <dbReference type="NCBI Taxonomy" id="1209989"/>
    <lineage>
        <taxon>Bacteria</taxon>
        <taxon>Bacillati</taxon>
        <taxon>Bacillota</taxon>
        <taxon>Clostridia</taxon>
        <taxon>Thermosediminibacterales</taxon>
        <taxon>Tepidanaerobacteraceae</taxon>
        <taxon>Tepidanaerobacter</taxon>
    </lineage>
</organism>
<dbReference type="InterPro" id="IPR012651">
    <property type="entry name" value="Thia_Transptr_ThiT"/>
</dbReference>
<name>F4LVA2_TEPAE</name>
<feature type="transmembrane region" description="Helical" evidence="1">
    <location>
        <begin position="82"/>
        <end position="103"/>
    </location>
</feature>
<dbReference type="Proteomes" id="UP000010802">
    <property type="component" value="Chromosome"/>
</dbReference>
<feature type="transmembrane region" description="Helical" evidence="1">
    <location>
        <begin position="140"/>
        <end position="165"/>
    </location>
</feature>
<dbReference type="Pfam" id="PF09515">
    <property type="entry name" value="Thia_YuaJ"/>
    <property type="match status" value="1"/>
</dbReference>
<protein>
    <submittedName>
        <fullName evidence="2">Proton-coupled thiamine transporter YuaJ</fullName>
    </submittedName>
</protein>
<keyword evidence="3" id="KW-1185">Reference proteome</keyword>
<feature type="transmembrane region" description="Helical" evidence="1">
    <location>
        <begin position="17"/>
        <end position="36"/>
    </location>
</feature>
<dbReference type="OrthoDB" id="9795813at2"/>
<accession>L0RWH1</accession>
<dbReference type="Gene3D" id="1.10.1760.20">
    <property type="match status" value="1"/>
</dbReference>
<keyword evidence="1" id="KW-1133">Transmembrane helix</keyword>
<dbReference type="KEGG" id="tae:TepiRe1_0527"/>
<dbReference type="KEGG" id="tep:TepRe1_0479"/>
<dbReference type="GO" id="GO:0005886">
    <property type="term" value="C:plasma membrane"/>
    <property type="evidence" value="ECO:0007669"/>
    <property type="project" value="InterPro"/>
</dbReference>
<dbReference type="NCBIfam" id="TIGR02357">
    <property type="entry name" value="ECF_ThiT_YuaJ"/>
    <property type="match status" value="1"/>
</dbReference>
<dbReference type="PATRIC" id="fig|1209989.3.peg.562"/>
<evidence type="ECO:0000256" key="1">
    <source>
        <dbReference type="SAM" id="Phobius"/>
    </source>
</evidence>
<sequence>MNTAVNFFEDFAEITPITWLVLFCIFAFVVVLSTLGKHTKFNTKAIVYGGLCVAVAFILSYIRLYRWPQGGSITLASALPIFIYAYIFGPAAGLMAGTAYGLLQLVQDPYILHPFQVFLDYILAFAAWGLAGFFRNNISLGIIAGGLGQIFSSFLSGVIFFASFAPEGMSPIVYSIAVNGTVLGTDILICLLISMIPKVRKVIEQLKNQVK</sequence>
<keyword evidence="1" id="KW-0472">Membrane</keyword>
<evidence type="ECO:0000313" key="3">
    <source>
        <dbReference type="Proteomes" id="UP000010802"/>
    </source>
</evidence>
<feature type="transmembrane region" description="Helical" evidence="1">
    <location>
        <begin position="45"/>
        <end position="62"/>
    </location>
</feature>
<gene>
    <name evidence="2" type="ordered locus">TEPIRE1_0527</name>
</gene>
<evidence type="ECO:0000313" key="2">
    <source>
        <dbReference type="EMBL" id="CCP25211.1"/>
    </source>
</evidence>
<dbReference type="STRING" id="1209989.TepRe1_0479"/>
<feature type="transmembrane region" description="Helical" evidence="1">
    <location>
        <begin position="115"/>
        <end position="134"/>
    </location>
</feature>
<reference evidence="3" key="1">
    <citation type="journal article" date="2013" name="Genome Announc.">
        <title>First genome sequence of a syntrophic acetate-oxidizing bacterium, Tepidanaerobacter acetatoxydans strain Re1.</title>
        <authorList>
            <person name="Manzoor S."/>
            <person name="Bongcam-Rudloff E."/>
            <person name="Schnurer A."/>
            <person name="Muller B."/>
        </authorList>
    </citation>
    <scope>NUCLEOTIDE SEQUENCE [LARGE SCALE GENOMIC DNA]</scope>
    <source>
        <strain evidence="3">Re1</strain>
    </source>
</reference>
<proteinExistence type="predicted"/>
<dbReference type="GO" id="GO:0015234">
    <property type="term" value="F:thiamine transmembrane transporter activity"/>
    <property type="evidence" value="ECO:0007669"/>
    <property type="project" value="InterPro"/>
</dbReference>
<accession>F4LVA2</accession>
<dbReference type="RefSeq" id="WP_013777600.1">
    <property type="nucleotide sequence ID" value="NC_015519.1"/>
</dbReference>
<dbReference type="AlphaFoldDB" id="F4LVA2"/>